<dbReference type="EMBL" id="CP036290">
    <property type="protein sequence ID" value="QDU85832.1"/>
    <property type="molecule type" value="Genomic_DNA"/>
</dbReference>
<dbReference type="OrthoDB" id="276654at2"/>
<organism evidence="1 2">
    <name type="scientific">Rohdeia mirabilis</name>
    <dbReference type="NCBI Taxonomy" id="2528008"/>
    <lineage>
        <taxon>Bacteria</taxon>
        <taxon>Pseudomonadati</taxon>
        <taxon>Planctomycetota</taxon>
        <taxon>Planctomycetia</taxon>
        <taxon>Planctomycetia incertae sedis</taxon>
        <taxon>Rohdeia</taxon>
    </lineage>
</organism>
<proteinExistence type="predicted"/>
<dbReference type="AlphaFoldDB" id="A0A518D2X5"/>
<evidence type="ECO:0000313" key="2">
    <source>
        <dbReference type="Proteomes" id="UP000319342"/>
    </source>
</evidence>
<accession>A0A518D2X5</accession>
<name>A0A518D2X5_9BACT</name>
<protein>
    <recommendedName>
        <fullName evidence="3">DUF1570 domain-containing protein</fullName>
    </recommendedName>
</protein>
<dbReference type="RefSeq" id="WP_145189929.1">
    <property type="nucleotide sequence ID" value="NZ_CP036290.1"/>
</dbReference>
<evidence type="ECO:0008006" key="3">
    <source>
        <dbReference type="Google" id="ProtNLM"/>
    </source>
</evidence>
<keyword evidence="2" id="KW-1185">Reference proteome</keyword>
<sequence>MAPGGGVGWSRLVCAAAVLLAGGLVDPPRLDFETSSLGSQWSAAGDIGATRGALPQLATGTADDRPEGFGVHLTSKSGGGLLFTKPGVVTEDWSGFEEVSLWIWRSAERAERGPTSIELQVLERPVEGRGRARFWRRIDLDHSGWQHFRFDLAHLAWEQTRIPRWDRVQHVGIHLRDADDLWIDELRVHDDPDGAGPYLAADEVARIAFGERGSEVGDAEQSPVRMLARDGIELFTDAADLDLERLFARLVDAAALLDPLLPEGGDERRAPRLVVFADDAGYRAFAPRLAEVFGRGADAPSSGGYTLLAIAHGAWDDGYGSDRPTFVHEFVHSYLSCRALLPNRTEWLQEGLATHVQMHMHPQAGLDELVTNAAAKIADTTLLEEVTSGERIGAHRYWLAMTLVETLMEHERYADRFPALIEAAREAGSTALGPLLEDVYGSSYDELLVEWRAWCEGAYPVAPQDDPDDGRR</sequence>
<gene>
    <name evidence="1" type="ORF">Pla163_29730</name>
</gene>
<dbReference type="Proteomes" id="UP000319342">
    <property type="component" value="Chromosome"/>
</dbReference>
<evidence type="ECO:0000313" key="1">
    <source>
        <dbReference type="EMBL" id="QDU85832.1"/>
    </source>
</evidence>
<reference evidence="1 2" key="1">
    <citation type="submission" date="2019-02" db="EMBL/GenBank/DDBJ databases">
        <title>Deep-cultivation of Planctomycetes and their phenomic and genomic characterization uncovers novel biology.</title>
        <authorList>
            <person name="Wiegand S."/>
            <person name="Jogler M."/>
            <person name="Boedeker C."/>
            <person name="Pinto D."/>
            <person name="Vollmers J."/>
            <person name="Rivas-Marin E."/>
            <person name="Kohn T."/>
            <person name="Peeters S.H."/>
            <person name="Heuer A."/>
            <person name="Rast P."/>
            <person name="Oberbeckmann S."/>
            <person name="Bunk B."/>
            <person name="Jeske O."/>
            <person name="Meyerdierks A."/>
            <person name="Storesund J.E."/>
            <person name="Kallscheuer N."/>
            <person name="Luecker S."/>
            <person name="Lage O.M."/>
            <person name="Pohl T."/>
            <person name="Merkel B.J."/>
            <person name="Hornburger P."/>
            <person name="Mueller R.-W."/>
            <person name="Bruemmer F."/>
            <person name="Labrenz M."/>
            <person name="Spormann A.M."/>
            <person name="Op den Camp H."/>
            <person name="Overmann J."/>
            <person name="Amann R."/>
            <person name="Jetten M.S.M."/>
            <person name="Mascher T."/>
            <person name="Medema M.H."/>
            <person name="Devos D.P."/>
            <person name="Kaster A.-K."/>
            <person name="Ovreas L."/>
            <person name="Rohde M."/>
            <person name="Galperin M.Y."/>
            <person name="Jogler C."/>
        </authorList>
    </citation>
    <scope>NUCLEOTIDE SEQUENCE [LARGE SCALE GENOMIC DNA]</scope>
    <source>
        <strain evidence="1 2">Pla163</strain>
    </source>
</reference>